<feature type="compositionally biased region" description="Basic residues" evidence="1">
    <location>
        <begin position="121"/>
        <end position="131"/>
    </location>
</feature>
<dbReference type="CDD" id="cd00060">
    <property type="entry name" value="FHA"/>
    <property type="match status" value="1"/>
</dbReference>
<keyword evidence="2" id="KW-0812">Transmembrane</keyword>
<evidence type="ECO:0000256" key="1">
    <source>
        <dbReference type="SAM" id="MobiDB-lite"/>
    </source>
</evidence>
<dbReference type="InterPro" id="IPR050923">
    <property type="entry name" value="Cell_Proc_Reg/RNA_Proc"/>
</dbReference>
<sequence length="235" mass="25465">MAKITINRENFQVDERELEQGSLSIGRNQDNDLSIDDPAVSGHHAQIVTVFDSSYIEDLGSTNGTFVNGKQAKTHTLHNGDVLTMGHYQILFQSETAATAQNANATMMIGASQLEELTTKAKQKDHKKAPARKSPSAAPPQNSRRTPAVAATPPPASKPRLEVHENGKQPTPGGTELPDIDDNENILGETQPAPSIPPLYNRRKGDNSILPSLKIISLAVLVTVITFTLLMLIFK</sequence>
<dbReference type="EMBL" id="UOFV01000324">
    <property type="protein sequence ID" value="VAX02565.1"/>
    <property type="molecule type" value="Genomic_DNA"/>
</dbReference>
<gene>
    <name evidence="4" type="ORF">MNBD_GAMMA19-1147</name>
</gene>
<dbReference type="InterPro" id="IPR008984">
    <property type="entry name" value="SMAD_FHA_dom_sf"/>
</dbReference>
<accession>A0A3B1B8C6</accession>
<dbReference type="AlphaFoldDB" id="A0A3B1B8C6"/>
<dbReference type="PROSITE" id="PS50006">
    <property type="entry name" value="FHA_DOMAIN"/>
    <property type="match status" value="1"/>
</dbReference>
<evidence type="ECO:0000256" key="2">
    <source>
        <dbReference type="SAM" id="Phobius"/>
    </source>
</evidence>
<dbReference type="SMART" id="SM00240">
    <property type="entry name" value="FHA"/>
    <property type="match status" value="1"/>
</dbReference>
<dbReference type="PANTHER" id="PTHR23308">
    <property type="entry name" value="NUCLEAR INHIBITOR OF PROTEIN PHOSPHATASE-1"/>
    <property type="match status" value="1"/>
</dbReference>
<feature type="domain" description="FHA" evidence="3">
    <location>
        <begin position="23"/>
        <end position="72"/>
    </location>
</feature>
<protein>
    <recommendedName>
        <fullName evidence="3">FHA domain-containing protein</fullName>
    </recommendedName>
</protein>
<keyword evidence="2" id="KW-1133">Transmembrane helix</keyword>
<organism evidence="4">
    <name type="scientific">hydrothermal vent metagenome</name>
    <dbReference type="NCBI Taxonomy" id="652676"/>
    <lineage>
        <taxon>unclassified sequences</taxon>
        <taxon>metagenomes</taxon>
        <taxon>ecological metagenomes</taxon>
    </lineage>
</organism>
<feature type="compositionally biased region" description="Low complexity" evidence="1">
    <location>
        <begin position="132"/>
        <end position="151"/>
    </location>
</feature>
<dbReference type="InterPro" id="IPR000253">
    <property type="entry name" value="FHA_dom"/>
</dbReference>
<dbReference type="Gene3D" id="2.60.200.20">
    <property type="match status" value="1"/>
</dbReference>
<dbReference type="SUPFAM" id="SSF49879">
    <property type="entry name" value="SMAD/FHA domain"/>
    <property type="match status" value="1"/>
</dbReference>
<dbReference type="Pfam" id="PF00498">
    <property type="entry name" value="FHA"/>
    <property type="match status" value="1"/>
</dbReference>
<proteinExistence type="predicted"/>
<keyword evidence="2" id="KW-0472">Membrane</keyword>
<evidence type="ECO:0000313" key="4">
    <source>
        <dbReference type="EMBL" id="VAX02565.1"/>
    </source>
</evidence>
<feature type="transmembrane region" description="Helical" evidence="2">
    <location>
        <begin position="212"/>
        <end position="234"/>
    </location>
</feature>
<feature type="region of interest" description="Disordered" evidence="1">
    <location>
        <begin position="118"/>
        <end position="200"/>
    </location>
</feature>
<reference evidence="4" key="1">
    <citation type="submission" date="2018-06" db="EMBL/GenBank/DDBJ databases">
        <authorList>
            <person name="Zhirakovskaya E."/>
        </authorList>
    </citation>
    <scope>NUCLEOTIDE SEQUENCE</scope>
</reference>
<evidence type="ECO:0000259" key="3">
    <source>
        <dbReference type="PROSITE" id="PS50006"/>
    </source>
</evidence>
<name>A0A3B1B8C6_9ZZZZ</name>